<dbReference type="FunFam" id="3.90.226.10:FF:000090">
    <property type="entry name" value="Tail-specific protease"/>
    <property type="match status" value="1"/>
</dbReference>
<evidence type="ECO:0000256" key="2">
    <source>
        <dbReference type="ARBA" id="ARBA00022670"/>
    </source>
</evidence>
<dbReference type="InterPro" id="IPR001478">
    <property type="entry name" value="PDZ"/>
</dbReference>
<accession>A0A495IXK9</accession>
<reference evidence="8 9" key="1">
    <citation type="submission" date="2018-10" db="EMBL/GenBank/DDBJ databases">
        <title>Genomic Encyclopedia of Archaeal and Bacterial Type Strains, Phase II (KMG-II): from individual species to whole genera.</title>
        <authorList>
            <person name="Goeker M."/>
        </authorList>
    </citation>
    <scope>NUCLEOTIDE SEQUENCE [LARGE SCALE GENOMIC DNA]</scope>
    <source>
        <strain evidence="8 9">DSM 18602</strain>
    </source>
</reference>
<proteinExistence type="inferred from homology"/>
<evidence type="ECO:0000256" key="6">
    <source>
        <dbReference type="SAM" id="Coils"/>
    </source>
</evidence>
<dbReference type="PROSITE" id="PS51257">
    <property type="entry name" value="PROKAR_LIPOPROTEIN"/>
    <property type="match status" value="1"/>
</dbReference>
<dbReference type="Gene3D" id="3.90.226.10">
    <property type="entry name" value="2-enoyl-CoA Hydratase, Chain A, domain 1"/>
    <property type="match status" value="1"/>
</dbReference>
<evidence type="ECO:0000256" key="3">
    <source>
        <dbReference type="ARBA" id="ARBA00022801"/>
    </source>
</evidence>
<evidence type="ECO:0000256" key="5">
    <source>
        <dbReference type="RuleBase" id="RU004404"/>
    </source>
</evidence>
<dbReference type="AlphaFoldDB" id="A0A495IXK9"/>
<comment type="caution">
    <text evidence="8">The sequence shown here is derived from an EMBL/GenBank/DDBJ whole genome shotgun (WGS) entry which is preliminary data.</text>
</comment>
<comment type="similarity">
    <text evidence="1 5">Belongs to the peptidase S41A family.</text>
</comment>
<gene>
    <name evidence="8" type="ORF">BDD43_1265</name>
</gene>
<dbReference type="InterPro" id="IPR040573">
    <property type="entry name" value="TSP_N"/>
</dbReference>
<evidence type="ECO:0000259" key="7">
    <source>
        <dbReference type="PROSITE" id="PS50106"/>
    </source>
</evidence>
<sequence>MFGYKIDLNSVKDMFKKLYLFALLGAALACKGAPSHPIKVAGSKDLQPDEKQMVVSRYIAQMITTQNYKKVELGDSLSVVVYNKYLKLLDENHNYFLASDIQSFEPLKTKLDDDMKSGDLNDIFYIFNVYQKRYVDHIKFSLTQVDNNFDFNTKEVFTYDRDNMPFVKTEAEMNELWAKRVKYDLLNLKLANADMVKNKEILKKRYQDLLSQSNKLTNQDVFQTFMDAFTTSVDPHTNYFNPFNASQFNMEMSRSLEGIGATLQSVNEYVTIQSVVPGGPAFKSKQVDVSDRIVGVAQGHNGEFQEIIGWRLDNAISLIRGAKGTVVKLKILPKGAPASDKPKIVEIVREKIILQEASAKKEIRIYNSNGRTIKVGIINIPAFYMDFEAYRNGDPNYKSTTRDVKLILDTLKKAGVDGVIIDLRQNGGGSLPEAINLTGLFIKSGPVVQVRDTRNRVEVEEDEDPTVSYAGPLAVMTDRFSASASEIFAGAIQDYGRGLIIGSQTYGKGSVQSEISMDKVIPTSIKDQIMSLIGNTTPKPAKGNLSDFGQINLTMAKFYRVTGSSTQHKGVTPDIAFPSIIPMDKYGEDTEPSAMPWDTIAKSNYTKVGSFTAVIPKLTKMHADRMANSAGYKYLLNSIADYKKRDDEKSVSLNEADLKKQRDEDEAKALEDNNMVRTSLGLPTLKKGQSKPKHEDLDFNKVEAGQILTDYILMDNKITSTATPAKVQ</sequence>
<dbReference type="InterPro" id="IPR005151">
    <property type="entry name" value="Tail-specific_protease"/>
</dbReference>
<protein>
    <submittedName>
        <fullName evidence="8">Carboxyl-terminal processing protease</fullName>
    </submittedName>
</protein>
<keyword evidence="2 5" id="KW-0645">Protease</keyword>
<dbReference type="Pfam" id="PF03572">
    <property type="entry name" value="Peptidase_S41"/>
    <property type="match status" value="1"/>
</dbReference>
<dbReference type="EMBL" id="RBKU01000001">
    <property type="protein sequence ID" value="RKR81121.1"/>
    <property type="molecule type" value="Genomic_DNA"/>
</dbReference>
<evidence type="ECO:0000313" key="9">
    <source>
        <dbReference type="Proteomes" id="UP000268007"/>
    </source>
</evidence>
<feature type="domain" description="PDZ" evidence="7">
    <location>
        <begin position="249"/>
        <end position="326"/>
    </location>
</feature>
<dbReference type="PANTHER" id="PTHR32060:SF22">
    <property type="entry name" value="CARBOXYL-TERMINAL-PROCESSING PEPTIDASE 3, CHLOROPLASTIC"/>
    <property type="match status" value="1"/>
</dbReference>
<dbReference type="SUPFAM" id="SSF52096">
    <property type="entry name" value="ClpP/crotonase"/>
    <property type="match status" value="1"/>
</dbReference>
<dbReference type="Pfam" id="PF00595">
    <property type="entry name" value="PDZ"/>
    <property type="match status" value="1"/>
</dbReference>
<evidence type="ECO:0000256" key="4">
    <source>
        <dbReference type="ARBA" id="ARBA00022825"/>
    </source>
</evidence>
<dbReference type="InterPro" id="IPR004447">
    <property type="entry name" value="Peptidase_S41A"/>
</dbReference>
<dbReference type="GO" id="GO:0008236">
    <property type="term" value="F:serine-type peptidase activity"/>
    <property type="evidence" value="ECO:0007669"/>
    <property type="project" value="UniProtKB-KW"/>
</dbReference>
<keyword evidence="9" id="KW-1185">Reference proteome</keyword>
<evidence type="ECO:0000313" key="8">
    <source>
        <dbReference type="EMBL" id="RKR81121.1"/>
    </source>
</evidence>
<dbReference type="CDD" id="cd06782">
    <property type="entry name" value="cpPDZ_CPP-like"/>
    <property type="match status" value="1"/>
</dbReference>
<dbReference type="SMART" id="SM00245">
    <property type="entry name" value="TSPc"/>
    <property type="match status" value="1"/>
</dbReference>
<dbReference type="GO" id="GO:0006508">
    <property type="term" value="P:proteolysis"/>
    <property type="evidence" value="ECO:0007669"/>
    <property type="project" value="UniProtKB-KW"/>
</dbReference>
<dbReference type="GO" id="GO:0007165">
    <property type="term" value="P:signal transduction"/>
    <property type="evidence" value="ECO:0007669"/>
    <property type="project" value="TreeGrafter"/>
</dbReference>
<keyword evidence="4 5" id="KW-0720">Serine protease</keyword>
<dbReference type="CDD" id="cd07560">
    <property type="entry name" value="Peptidase_S41_CPP"/>
    <property type="match status" value="1"/>
</dbReference>
<feature type="coiled-coil region" evidence="6">
    <location>
        <begin position="192"/>
        <end position="219"/>
    </location>
</feature>
<dbReference type="SMART" id="SM00228">
    <property type="entry name" value="PDZ"/>
    <property type="match status" value="1"/>
</dbReference>
<keyword evidence="3 5" id="KW-0378">Hydrolase</keyword>
<keyword evidence="6" id="KW-0175">Coiled coil</keyword>
<dbReference type="Proteomes" id="UP000268007">
    <property type="component" value="Unassembled WGS sequence"/>
</dbReference>
<dbReference type="SUPFAM" id="SSF50156">
    <property type="entry name" value="PDZ domain-like"/>
    <property type="match status" value="1"/>
</dbReference>
<dbReference type="Pfam" id="PF17804">
    <property type="entry name" value="TSP_NTD"/>
    <property type="match status" value="1"/>
</dbReference>
<dbReference type="InterPro" id="IPR020992">
    <property type="entry name" value="Tail_Prtase_C"/>
</dbReference>
<dbReference type="InterPro" id="IPR036034">
    <property type="entry name" value="PDZ_sf"/>
</dbReference>
<dbReference type="PROSITE" id="PS50106">
    <property type="entry name" value="PDZ"/>
    <property type="match status" value="1"/>
</dbReference>
<dbReference type="NCBIfam" id="TIGR00225">
    <property type="entry name" value="prc"/>
    <property type="match status" value="1"/>
</dbReference>
<dbReference type="GO" id="GO:0004175">
    <property type="term" value="F:endopeptidase activity"/>
    <property type="evidence" value="ECO:0007669"/>
    <property type="project" value="TreeGrafter"/>
</dbReference>
<evidence type="ECO:0000256" key="1">
    <source>
        <dbReference type="ARBA" id="ARBA00009179"/>
    </source>
</evidence>
<name>A0A495IXK9_9SPHI</name>
<dbReference type="Gene3D" id="2.30.42.10">
    <property type="match status" value="1"/>
</dbReference>
<dbReference type="InterPro" id="IPR029045">
    <property type="entry name" value="ClpP/crotonase-like_dom_sf"/>
</dbReference>
<dbReference type="GO" id="GO:0030288">
    <property type="term" value="C:outer membrane-bounded periplasmic space"/>
    <property type="evidence" value="ECO:0007669"/>
    <property type="project" value="TreeGrafter"/>
</dbReference>
<organism evidence="8 9">
    <name type="scientific">Mucilaginibacter gracilis</name>
    <dbReference type="NCBI Taxonomy" id="423350"/>
    <lineage>
        <taxon>Bacteria</taxon>
        <taxon>Pseudomonadati</taxon>
        <taxon>Bacteroidota</taxon>
        <taxon>Sphingobacteriia</taxon>
        <taxon>Sphingobacteriales</taxon>
        <taxon>Sphingobacteriaceae</taxon>
        <taxon>Mucilaginibacter</taxon>
    </lineage>
</organism>
<dbReference type="PANTHER" id="PTHR32060">
    <property type="entry name" value="TAIL-SPECIFIC PROTEASE"/>
    <property type="match status" value="1"/>
</dbReference>
<dbReference type="OrthoDB" id="9812068at2"/>
<dbReference type="Pfam" id="PF11818">
    <property type="entry name" value="DUF3340"/>
    <property type="match status" value="1"/>
</dbReference>